<dbReference type="GeneID" id="42005809"/>
<dbReference type="PANTHER" id="PTHR15615">
    <property type="match status" value="1"/>
</dbReference>
<gene>
    <name evidence="2" type="ORF">SmJEL517_g04584</name>
</gene>
<feature type="compositionally biased region" description="Acidic residues" evidence="1">
    <location>
        <begin position="249"/>
        <end position="266"/>
    </location>
</feature>
<evidence type="ECO:0008006" key="4">
    <source>
        <dbReference type="Google" id="ProtNLM"/>
    </source>
</evidence>
<dbReference type="OrthoDB" id="1060854at2759"/>
<dbReference type="RefSeq" id="XP_031023533.1">
    <property type="nucleotide sequence ID" value="XM_031170512.1"/>
</dbReference>
<evidence type="ECO:0000313" key="2">
    <source>
        <dbReference type="EMBL" id="TPX32290.1"/>
    </source>
</evidence>
<protein>
    <recommendedName>
        <fullName evidence="4">Cyclin</fullName>
    </recommendedName>
</protein>
<dbReference type="PANTHER" id="PTHR15615:SF94">
    <property type="entry name" value="PHO85 CYCLIN-6-RELATED"/>
    <property type="match status" value="1"/>
</dbReference>
<dbReference type="EMBL" id="QEAO01000032">
    <property type="protein sequence ID" value="TPX32290.1"/>
    <property type="molecule type" value="Genomic_DNA"/>
</dbReference>
<feature type="region of interest" description="Disordered" evidence="1">
    <location>
        <begin position="1"/>
        <end position="22"/>
    </location>
</feature>
<dbReference type="GO" id="GO:0005634">
    <property type="term" value="C:nucleus"/>
    <property type="evidence" value="ECO:0007669"/>
    <property type="project" value="TreeGrafter"/>
</dbReference>
<feature type="compositionally biased region" description="Low complexity" evidence="1">
    <location>
        <begin position="303"/>
        <end position="326"/>
    </location>
</feature>
<keyword evidence="3" id="KW-1185">Reference proteome</keyword>
<accession>A0A507BRH2</accession>
<organism evidence="2 3">
    <name type="scientific">Synchytrium microbalum</name>
    <dbReference type="NCBI Taxonomy" id="1806994"/>
    <lineage>
        <taxon>Eukaryota</taxon>
        <taxon>Fungi</taxon>
        <taxon>Fungi incertae sedis</taxon>
        <taxon>Chytridiomycota</taxon>
        <taxon>Chytridiomycota incertae sedis</taxon>
        <taxon>Chytridiomycetes</taxon>
        <taxon>Synchytriales</taxon>
        <taxon>Synchytriaceae</taxon>
        <taxon>Synchytrium</taxon>
    </lineage>
</organism>
<feature type="compositionally biased region" description="Basic residues" evidence="1">
    <location>
        <begin position="10"/>
        <end position="19"/>
    </location>
</feature>
<dbReference type="GO" id="GO:0016538">
    <property type="term" value="F:cyclin-dependent protein serine/threonine kinase regulator activity"/>
    <property type="evidence" value="ECO:0007669"/>
    <property type="project" value="TreeGrafter"/>
</dbReference>
<dbReference type="InterPro" id="IPR013922">
    <property type="entry name" value="Cyclin_PHO80-like"/>
</dbReference>
<evidence type="ECO:0000313" key="3">
    <source>
        <dbReference type="Proteomes" id="UP000319731"/>
    </source>
</evidence>
<dbReference type="STRING" id="1806994.A0A507BRH2"/>
<feature type="compositionally biased region" description="Acidic residues" evidence="1">
    <location>
        <begin position="274"/>
        <end position="288"/>
    </location>
</feature>
<feature type="compositionally biased region" description="Basic and acidic residues" evidence="1">
    <location>
        <begin position="289"/>
        <end position="302"/>
    </location>
</feature>
<name>A0A507BRH2_9FUNG</name>
<sequence>MSPSTLHLATQHHTHHHKHDSPVFDLAMPPAEAIKLLAAYLTQICADHKAPPTATVTRFHTRSIPNIDIYGYLVRILKYAPCGTDCFLAVLIYLNRMAHPDAKGLGPPIPRDIAKSYKHPEDVPSRTRLPLAITNHSIHRLLISSTMVAVKFLSDVFFTNVHISRVGGLPVNELNALEVEILMLNGFNLSVTTEELQECGNLLLRHSMKAIALDEALKSKLFISRSPPTHHSSDSTKIVMNHHAQEHENDGDETPPGEWDEDDELEESARSDAGEEYEDGGEEEDEDDGRVNVDEAKRDASHDSASSGDSTSSSSKASSTASVPNS</sequence>
<feature type="region of interest" description="Disordered" evidence="1">
    <location>
        <begin position="245"/>
        <end position="326"/>
    </location>
</feature>
<comment type="caution">
    <text evidence="2">The sequence shown here is derived from an EMBL/GenBank/DDBJ whole genome shotgun (WGS) entry which is preliminary data.</text>
</comment>
<dbReference type="GO" id="GO:0000307">
    <property type="term" value="C:cyclin-dependent protein kinase holoenzyme complex"/>
    <property type="evidence" value="ECO:0007669"/>
    <property type="project" value="TreeGrafter"/>
</dbReference>
<dbReference type="CDD" id="cd20558">
    <property type="entry name" value="CYCLIN_ScPCL7-like"/>
    <property type="match status" value="1"/>
</dbReference>
<dbReference type="Pfam" id="PF08613">
    <property type="entry name" value="Cyclin"/>
    <property type="match status" value="1"/>
</dbReference>
<dbReference type="Proteomes" id="UP000319731">
    <property type="component" value="Unassembled WGS sequence"/>
</dbReference>
<proteinExistence type="predicted"/>
<dbReference type="Gene3D" id="1.10.472.10">
    <property type="entry name" value="Cyclin-like"/>
    <property type="match status" value="1"/>
</dbReference>
<reference evidence="2 3" key="1">
    <citation type="journal article" date="2019" name="Sci. Rep.">
        <title>Comparative genomics of chytrid fungi reveal insights into the obligate biotrophic and pathogenic lifestyle of Synchytrium endobioticum.</title>
        <authorList>
            <person name="van de Vossenberg B.T.L.H."/>
            <person name="Warris S."/>
            <person name="Nguyen H.D.T."/>
            <person name="van Gent-Pelzer M.P.E."/>
            <person name="Joly D.L."/>
            <person name="van de Geest H.C."/>
            <person name="Bonants P.J.M."/>
            <person name="Smith D.S."/>
            <person name="Levesque C.A."/>
            <person name="van der Lee T.A.J."/>
        </authorList>
    </citation>
    <scope>NUCLEOTIDE SEQUENCE [LARGE SCALE GENOMIC DNA]</scope>
    <source>
        <strain evidence="2 3">JEL517</strain>
    </source>
</reference>
<dbReference type="AlphaFoldDB" id="A0A507BRH2"/>
<dbReference type="GO" id="GO:0019901">
    <property type="term" value="F:protein kinase binding"/>
    <property type="evidence" value="ECO:0007669"/>
    <property type="project" value="InterPro"/>
</dbReference>
<evidence type="ECO:0000256" key="1">
    <source>
        <dbReference type="SAM" id="MobiDB-lite"/>
    </source>
</evidence>